<keyword evidence="10" id="KW-0511">Multifunctional enzyme</keyword>
<evidence type="ECO:0000256" key="2">
    <source>
        <dbReference type="ARBA" id="ARBA00007739"/>
    </source>
</evidence>
<evidence type="ECO:0000256" key="12">
    <source>
        <dbReference type="ARBA" id="ARBA00034000"/>
    </source>
</evidence>
<dbReference type="CDD" id="cd06577">
    <property type="entry name" value="PASTA_pknB"/>
    <property type="match status" value="2"/>
</dbReference>
<feature type="compositionally biased region" description="Pro residues" evidence="14">
    <location>
        <begin position="645"/>
        <end position="657"/>
    </location>
</feature>
<protein>
    <submittedName>
        <fullName evidence="16">Penicillin-binding protein 1A</fullName>
    </submittedName>
</protein>
<dbReference type="PROSITE" id="PS51178">
    <property type="entry name" value="PASTA"/>
    <property type="match status" value="2"/>
</dbReference>
<keyword evidence="7" id="KW-0378">Hydrolase</keyword>
<dbReference type="GO" id="GO:0008658">
    <property type="term" value="F:penicillin binding"/>
    <property type="evidence" value="ECO:0007669"/>
    <property type="project" value="InterPro"/>
</dbReference>
<evidence type="ECO:0000256" key="10">
    <source>
        <dbReference type="ARBA" id="ARBA00023268"/>
    </source>
</evidence>
<evidence type="ECO:0000256" key="7">
    <source>
        <dbReference type="ARBA" id="ARBA00022801"/>
    </source>
</evidence>
<dbReference type="PANTHER" id="PTHR32282">
    <property type="entry name" value="BINDING PROTEIN TRANSPEPTIDASE, PUTATIVE-RELATED"/>
    <property type="match status" value="1"/>
</dbReference>
<dbReference type="Proteomes" id="UP000076794">
    <property type="component" value="Chromosome"/>
</dbReference>
<evidence type="ECO:0000313" key="17">
    <source>
        <dbReference type="Proteomes" id="UP000076794"/>
    </source>
</evidence>
<dbReference type="InterPro" id="IPR001460">
    <property type="entry name" value="PCN-bd_Tpept"/>
</dbReference>
<dbReference type="InterPro" id="IPR012338">
    <property type="entry name" value="Beta-lactam/transpept-like"/>
</dbReference>
<dbReference type="Pfam" id="PF00905">
    <property type="entry name" value="Transpeptidase"/>
    <property type="match status" value="1"/>
</dbReference>
<comment type="catalytic activity">
    <reaction evidence="13">
        <text>[GlcNAc-(1-&gt;4)-Mur2Ac(oyl-L-Ala-gamma-D-Glu-L-Lys-D-Ala-D-Ala)](n)-di-trans,octa-cis-undecaprenyl diphosphate + beta-D-GlcNAc-(1-&gt;4)-Mur2Ac(oyl-L-Ala-gamma-D-Glu-L-Lys-D-Ala-D-Ala)-di-trans,octa-cis-undecaprenyl diphosphate = [GlcNAc-(1-&gt;4)-Mur2Ac(oyl-L-Ala-gamma-D-Glu-L-Lys-D-Ala-D-Ala)](n+1)-di-trans,octa-cis-undecaprenyl diphosphate + di-trans,octa-cis-undecaprenyl diphosphate + H(+)</text>
        <dbReference type="Rhea" id="RHEA:23708"/>
        <dbReference type="Rhea" id="RHEA-COMP:9602"/>
        <dbReference type="Rhea" id="RHEA-COMP:9603"/>
        <dbReference type="ChEBI" id="CHEBI:15378"/>
        <dbReference type="ChEBI" id="CHEBI:58405"/>
        <dbReference type="ChEBI" id="CHEBI:60033"/>
        <dbReference type="ChEBI" id="CHEBI:78435"/>
        <dbReference type="EC" id="2.4.99.28"/>
    </reaction>
</comment>
<dbReference type="GO" id="GO:0009252">
    <property type="term" value="P:peptidoglycan biosynthetic process"/>
    <property type="evidence" value="ECO:0007669"/>
    <property type="project" value="UniProtKB-KW"/>
</dbReference>
<reference evidence="16 17" key="1">
    <citation type="submission" date="2016-01" db="EMBL/GenBank/DDBJ databases">
        <title>Complete genome sequence of a soil Actinobacterium, Isoptericola dokdonensis DS-3.</title>
        <authorList>
            <person name="Kwon S.-K."/>
            <person name="Kim J.F."/>
        </authorList>
    </citation>
    <scope>NUCLEOTIDE SEQUENCE [LARGE SCALE GENOMIC DNA]</scope>
    <source>
        <strain evidence="16 17">DS-3</strain>
    </source>
</reference>
<sequence>MRMRRFWNYPRRGKGVVQRWLPSWRFVVGCLLAGIALGGGVFFAAWTSTEIPDDLDEVQNQATTVYYGNGKEVGTFSEMQREIVDLETLPEYVGNAVVASENESFWEDPGIDVKALARAMVNNVTNPGARQGGSTLTQQYVERYYLGSTTDLVGKAREAIIALKITQTQDKELILERYLNTIYFGRGAYGIQAAAQAYFDKDAADLTYSEAAMLSGIIPSPVRYDPSVGPDLATARWERSLNRMAEQGYITADEAATAQAEGLPDFVEKEDGTNSLGGQRGYVMAAVKKELRANGFTDEEIESGGLRIYTTIKPKLQREAAKIVKNMPDDTNKKIRASIVSIDPETGAVVAAYGGADYIKQSLNTATDDHVQGGSTFKPFTLIGALEEGHELSETFDGNSPGQFIEDGKPWPTNFGLTDYGTIDLVKATANSVNTVYATLNDEIGPEKTAEVAHRLGIREDTVIDPVKSNVLGTADVYPIDLASAYATIASGGYYTKPHFVEKVEHLDGSLRYEPEMTAEQRFKADVITPATYAMTQVVEQGSGRAALELTGPDGERRPVAGKTGTSNDNVTAWFAGFTPQLATVVNVRQYKNLDLEAGILGGWEPIETFGGYDEITGSTWPSEAWTEFMQVALDGKEVAEFPEYTPPRPSFSPSPSPSESTPEWVELPGNLVGMDVARATSLLKDLGLNVSTQAQDDDSPKGTVVNVSNQGRVPAGSSITLWVSTGQSAEPEGVAVPDVNGQNVFAAQNQLRRVGLQVSTVEEYSDQPAGTVIGMDPGAGNTVDDGSTVTITVSRGPEVVEEEPTTEPEPEPEPTASEDPGDEGEDPGNGGGPGGGEGGGGEGD</sequence>
<evidence type="ECO:0000256" key="8">
    <source>
        <dbReference type="ARBA" id="ARBA00022960"/>
    </source>
</evidence>
<dbReference type="InterPro" id="IPR050396">
    <property type="entry name" value="Glycosyltr_51/Transpeptidase"/>
</dbReference>
<dbReference type="STRING" id="1300344.I598_2528"/>
<dbReference type="Gene3D" id="1.10.3810.10">
    <property type="entry name" value="Biosynthetic peptidoglycan transglycosylase-like"/>
    <property type="match status" value="1"/>
</dbReference>
<keyword evidence="6" id="KW-0808">Transferase</keyword>
<evidence type="ECO:0000256" key="13">
    <source>
        <dbReference type="ARBA" id="ARBA00049902"/>
    </source>
</evidence>
<organism evidence="16 17">
    <name type="scientific">Isoptericola dokdonensis DS-3</name>
    <dbReference type="NCBI Taxonomy" id="1300344"/>
    <lineage>
        <taxon>Bacteria</taxon>
        <taxon>Bacillati</taxon>
        <taxon>Actinomycetota</taxon>
        <taxon>Actinomycetes</taxon>
        <taxon>Micrococcales</taxon>
        <taxon>Promicromonosporaceae</taxon>
        <taxon>Isoptericola</taxon>
    </lineage>
</organism>
<dbReference type="EMBL" id="CP014209">
    <property type="protein sequence ID" value="ANC32062.1"/>
    <property type="molecule type" value="Genomic_DNA"/>
</dbReference>
<comment type="similarity">
    <text evidence="1">In the C-terminal section; belongs to the transpeptidase family.</text>
</comment>
<dbReference type="PANTHER" id="PTHR32282:SF34">
    <property type="entry name" value="PENICILLIN-BINDING PROTEIN 1A"/>
    <property type="match status" value="1"/>
</dbReference>
<dbReference type="InterPro" id="IPR001264">
    <property type="entry name" value="Glyco_trans_51"/>
</dbReference>
<keyword evidence="9" id="KW-0573">Peptidoglycan synthesis</keyword>
<dbReference type="Gene3D" id="3.40.710.10">
    <property type="entry name" value="DD-peptidase/beta-lactamase superfamily"/>
    <property type="match status" value="1"/>
</dbReference>
<keyword evidence="8" id="KW-0133">Cell shape</keyword>
<dbReference type="GO" id="GO:0071555">
    <property type="term" value="P:cell wall organization"/>
    <property type="evidence" value="ECO:0007669"/>
    <property type="project" value="UniProtKB-KW"/>
</dbReference>
<dbReference type="Pfam" id="PF00912">
    <property type="entry name" value="Transgly"/>
    <property type="match status" value="1"/>
</dbReference>
<feature type="region of interest" description="Disordered" evidence="14">
    <location>
        <begin position="642"/>
        <end position="665"/>
    </location>
</feature>
<dbReference type="OrthoDB" id="9766909at2"/>
<evidence type="ECO:0000256" key="11">
    <source>
        <dbReference type="ARBA" id="ARBA00023316"/>
    </source>
</evidence>
<comment type="similarity">
    <text evidence="2">In the N-terminal section; belongs to the glycosyltransferase 51 family.</text>
</comment>
<keyword evidence="4" id="KW-0645">Protease</keyword>
<evidence type="ECO:0000256" key="5">
    <source>
        <dbReference type="ARBA" id="ARBA00022676"/>
    </source>
</evidence>
<proteinExistence type="inferred from homology"/>
<evidence type="ECO:0000256" key="14">
    <source>
        <dbReference type="SAM" id="MobiDB-lite"/>
    </source>
</evidence>
<feature type="region of interest" description="Disordered" evidence="14">
    <location>
        <begin position="769"/>
        <end position="845"/>
    </location>
</feature>
<evidence type="ECO:0000256" key="4">
    <source>
        <dbReference type="ARBA" id="ARBA00022670"/>
    </source>
</evidence>
<dbReference type="SUPFAM" id="SSF53955">
    <property type="entry name" value="Lysozyme-like"/>
    <property type="match status" value="1"/>
</dbReference>
<evidence type="ECO:0000259" key="15">
    <source>
        <dbReference type="PROSITE" id="PS51178"/>
    </source>
</evidence>
<feature type="compositionally biased region" description="Acidic residues" evidence="14">
    <location>
        <begin position="800"/>
        <end position="813"/>
    </location>
</feature>
<evidence type="ECO:0000256" key="6">
    <source>
        <dbReference type="ARBA" id="ARBA00022679"/>
    </source>
</evidence>
<name>A0A161HRT6_9MICO</name>
<keyword evidence="11" id="KW-0961">Cell wall biogenesis/degradation</keyword>
<dbReference type="RefSeq" id="WP_157557228.1">
    <property type="nucleotide sequence ID" value="NZ_CP014209.1"/>
</dbReference>
<dbReference type="Gene3D" id="3.30.10.20">
    <property type="match status" value="2"/>
</dbReference>
<evidence type="ECO:0000256" key="3">
    <source>
        <dbReference type="ARBA" id="ARBA00022645"/>
    </source>
</evidence>
<dbReference type="AlphaFoldDB" id="A0A161HRT6"/>
<feature type="domain" description="PASTA" evidence="15">
    <location>
        <begin position="667"/>
        <end position="726"/>
    </location>
</feature>
<comment type="catalytic activity">
    <reaction evidence="12">
        <text>Preferential cleavage: (Ac)2-L-Lys-D-Ala-|-D-Ala. Also transpeptidation of peptidyl-alanyl moieties that are N-acyl substituents of D-alanine.</text>
        <dbReference type="EC" id="3.4.16.4"/>
    </reaction>
</comment>
<dbReference type="GO" id="GO:0030288">
    <property type="term" value="C:outer membrane-bounded periplasmic space"/>
    <property type="evidence" value="ECO:0007669"/>
    <property type="project" value="TreeGrafter"/>
</dbReference>
<dbReference type="GO" id="GO:0008955">
    <property type="term" value="F:peptidoglycan glycosyltransferase activity"/>
    <property type="evidence" value="ECO:0007669"/>
    <property type="project" value="UniProtKB-EC"/>
</dbReference>
<dbReference type="Pfam" id="PF03793">
    <property type="entry name" value="PASTA"/>
    <property type="match status" value="2"/>
</dbReference>
<accession>A0A161HRT6</accession>
<dbReference type="SUPFAM" id="SSF56601">
    <property type="entry name" value="beta-lactamase/transpeptidase-like"/>
    <property type="match status" value="1"/>
</dbReference>
<dbReference type="SMART" id="SM00740">
    <property type="entry name" value="PASTA"/>
    <property type="match status" value="2"/>
</dbReference>
<evidence type="ECO:0000256" key="9">
    <source>
        <dbReference type="ARBA" id="ARBA00022984"/>
    </source>
</evidence>
<gene>
    <name evidence="16" type="primary">ponA1</name>
    <name evidence="16" type="ORF">I598_2528</name>
</gene>
<dbReference type="GO" id="GO:0009002">
    <property type="term" value="F:serine-type D-Ala-D-Ala carboxypeptidase activity"/>
    <property type="evidence" value="ECO:0007669"/>
    <property type="project" value="UniProtKB-EC"/>
</dbReference>
<feature type="compositionally biased region" description="Gly residues" evidence="14">
    <location>
        <begin position="828"/>
        <end position="845"/>
    </location>
</feature>
<dbReference type="InterPro" id="IPR023346">
    <property type="entry name" value="Lysozyme-like_dom_sf"/>
</dbReference>
<keyword evidence="17" id="KW-1185">Reference proteome</keyword>
<dbReference type="GO" id="GO:0008360">
    <property type="term" value="P:regulation of cell shape"/>
    <property type="evidence" value="ECO:0007669"/>
    <property type="project" value="UniProtKB-KW"/>
</dbReference>
<feature type="domain" description="PASTA" evidence="15">
    <location>
        <begin position="731"/>
        <end position="796"/>
    </location>
</feature>
<dbReference type="InterPro" id="IPR005543">
    <property type="entry name" value="PASTA_dom"/>
</dbReference>
<keyword evidence="3" id="KW-0121">Carboxypeptidase</keyword>
<keyword evidence="5" id="KW-0328">Glycosyltransferase</keyword>
<feature type="compositionally biased region" description="Polar residues" evidence="14">
    <location>
        <begin position="785"/>
        <end position="794"/>
    </location>
</feature>
<dbReference type="InterPro" id="IPR036950">
    <property type="entry name" value="PBP_transglycosylase"/>
</dbReference>
<dbReference type="PATRIC" id="fig|1300344.3.peg.2538"/>
<dbReference type="KEGG" id="ido:I598_2528"/>
<dbReference type="FunFam" id="1.10.3810.10:FF:000001">
    <property type="entry name" value="Penicillin-binding protein 1A"/>
    <property type="match status" value="1"/>
</dbReference>
<evidence type="ECO:0000313" key="16">
    <source>
        <dbReference type="EMBL" id="ANC32062.1"/>
    </source>
</evidence>
<dbReference type="GO" id="GO:0006508">
    <property type="term" value="P:proteolysis"/>
    <property type="evidence" value="ECO:0007669"/>
    <property type="project" value="UniProtKB-KW"/>
</dbReference>
<evidence type="ECO:0000256" key="1">
    <source>
        <dbReference type="ARBA" id="ARBA00007090"/>
    </source>
</evidence>